<dbReference type="EMBL" id="FWWR01000009">
    <property type="protein sequence ID" value="SMB86361.1"/>
    <property type="molecule type" value="Genomic_DNA"/>
</dbReference>
<evidence type="ECO:0000313" key="1">
    <source>
        <dbReference type="EMBL" id="SMB86361.1"/>
    </source>
</evidence>
<dbReference type="AlphaFoldDB" id="A0A1W1V024"/>
<dbReference type="Proteomes" id="UP000192368">
    <property type="component" value="Unassembled WGS sequence"/>
</dbReference>
<sequence length="64" mass="7615">MKLVNLEFADDNTLQLIVDTEEQLNEIIRCFKEKEIIEITMEDETSYVIYPCNINYISIIEIEK</sequence>
<organism evidence="1 2">
    <name type="scientific">Peptoniphilus asaccharolyticus DSM 20463</name>
    <dbReference type="NCBI Taxonomy" id="573058"/>
    <lineage>
        <taxon>Bacteria</taxon>
        <taxon>Bacillati</taxon>
        <taxon>Bacillota</taxon>
        <taxon>Tissierellia</taxon>
        <taxon>Tissierellales</taxon>
        <taxon>Peptoniphilaceae</taxon>
        <taxon>Peptoniphilus</taxon>
    </lineage>
</organism>
<name>A0A1W1V024_PEPAS</name>
<reference evidence="2" key="1">
    <citation type="submission" date="2017-04" db="EMBL/GenBank/DDBJ databases">
        <authorList>
            <person name="Varghese N."/>
            <person name="Submissions S."/>
        </authorList>
    </citation>
    <scope>NUCLEOTIDE SEQUENCE [LARGE SCALE GENOMIC DNA]</scope>
    <source>
        <strain evidence="2">DSM 20463</strain>
    </source>
</reference>
<proteinExistence type="predicted"/>
<gene>
    <name evidence="1" type="ORF">SAMN00017477_0884</name>
</gene>
<protein>
    <submittedName>
        <fullName evidence="1">Uncharacterized protein</fullName>
    </submittedName>
</protein>
<dbReference type="RefSeq" id="WP_084230522.1">
    <property type="nucleotide sequence ID" value="NZ_FWWR01000009.1"/>
</dbReference>
<keyword evidence="2" id="KW-1185">Reference proteome</keyword>
<dbReference type="STRING" id="573058.SAMN00017477_0884"/>
<accession>A0A1W1V024</accession>
<evidence type="ECO:0000313" key="2">
    <source>
        <dbReference type="Proteomes" id="UP000192368"/>
    </source>
</evidence>